<dbReference type="PANTHER" id="PTHR11439:SF463">
    <property type="entry name" value="REVERSE TRANSCRIPTASE TY1_COPIA-TYPE DOMAIN-CONTAINING PROTEIN"/>
    <property type="match status" value="1"/>
</dbReference>
<dbReference type="CDD" id="cd09272">
    <property type="entry name" value="RNase_HI_RT_Ty1"/>
    <property type="match status" value="1"/>
</dbReference>
<reference evidence="2" key="1">
    <citation type="submission" date="2016-04" db="EMBL/GenBank/DDBJ databases">
        <authorList>
            <person name="Guldener U."/>
            <person name="Guldener U."/>
        </authorList>
    </citation>
    <scope>NUCLEOTIDE SEQUENCE [LARGE SCALE GENOMIC DNA]</scope>
    <source>
        <strain evidence="2">UB2112</strain>
    </source>
</reference>
<organism evidence="1 2">
    <name type="scientific">Ustilago bromivora</name>
    <dbReference type="NCBI Taxonomy" id="307758"/>
    <lineage>
        <taxon>Eukaryota</taxon>
        <taxon>Fungi</taxon>
        <taxon>Dikarya</taxon>
        <taxon>Basidiomycota</taxon>
        <taxon>Ustilaginomycotina</taxon>
        <taxon>Ustilaginomycetes</taxon>
        <taxon>Ustilaginales</taxon>
        <taxon>Ustilaginaceae</taxon>
        <taxon>Ustilago</taxon>
    </lineage>
</organism>
<evidence type="ECO:0000313" key="2">
    <source>
        <dbReference type="Proteomes" id="UP000179920"/>
    </source>
</evidence>
<evidence type="ECO:0000313" key="1">
    <source>
        <dbReference type="EMBL" id="SAM60890.1"/>
    </source>
</evidence>
<evidence type="ECO:0008006" key="3">
    <source>
        <dbReference type="Google" id="ProtNLM"/>
    </source>
</evidence>
<protein>
    <recommendedName>
        <fullName evidence="3">Copia protein</fullName>
    </recommendedName>
</protein>
<dbReference type="Proteomes" id="UP000179920">
    <property type="component" value="Chromosome I"/>
</dbReference>
<dbReference type="AlphaFoldDB" id="A0A1K0FVD8"/>
<name>A0A1K0FVD8_9BASI</name>
<dbReference type="PANTHER" id="PTHR11439">
    <property type="entry name" value="GAG-POL-RELATED RETROTRANSPOSON"/>
    <property type="match status" value="1"/>
</dbReference>
<sequence>MAHSNAKWASDATAQRKSSSGSVVFVHGNLVAWKSALQRCTALSAVEAEFVAVTEAAQEVLFFKHLFKAIGIDVAIPTFFLDNTSTIQVSKDPAQHWKLKHINTKYHFIRDNVQDGKIKIKYINTAENLADTFTEPVGKDVLQHAQQGLGLMTQRGAAAQQSPALLLREAVEGDATT</sequence>
<accession>A0A1K0FVD8</accession>
<dbReference type="EMBL" id="LT558117">
    <property type="protein sequence ID" value="SAM60890.1"/>
    <property type="molecule type" value="Genomic_DNA"/>
</dbReference>
<dbReference type="OrthoDB" id="3255262at2759"/>
<gene>
    <name evidence="1" type="ORF">UBRO_20214</name>
</gene>
<proteinExistence type="predicted"/>